<reference evidence="2 3" key="1">
    <citation type="submission" date="2016-10" db="EMBL/GenBank/DDBJ databases">
        <authorList>
            <person name="de Groot N.N."/>
        </authorList>
    </citation>
    <scope>NUCLEOTIDE SEQUENCE [LARGE SCALE GENOMIC DNA]</scope>
    <source>
        <strain evidence="2 3">DSM 21668</strain>
    </source>
</reference>
<gene>
    <name evidence="2" type="ORF">SAMN04488090_0530</name>
</gene>
<organism evidence="2 3">
    <name type="scientific">Siphonobacter aquaeclarae</name>
    <dbReference type="NCBI Taxonomy" id="563176"/>
    <lineage>
        <taxon>Bacteria</taxon>
        <taxon>Pseudomonadati</taxon>
        <taxon>Bacteroidota</taxon>
        <taxon>Cytophagia</taxon>
        <taxon>Cytophagales</taxon>
        <taxon>Cytophagaceae</taxon>
        <taxon>Siphonobacter</taxon>
    </lineage>
</organism>
<protein>
    <submittedName>
        <fullName evidence="2">Uncharacterized protein</fullName>
    </submittedName>
</protein>
<dbReference type="Proteomes" id="UP000198901">
    <property type="component" value="Unassembled WGS sequence"/>
</dbReference>
<feature type="transmembrane region" description="Helical" evidence="1">
    <location>
        <begin position="6"/>
        <end position="28"/>
    </location>
</feature>
<accession>A0A1G9ILA5</accession>
<dbReference type="AlphaFoldDB" id="A0A1G9ILA5"/>
<evidence type="ECO:0000313" key="2">
    <source>
        <dbReference type="EMBL" id="SDL26038.1"/>
    </source>
</evidence>
<evidence type="ECO:0000313" key="3">
    <source>
        <dbReference type="Proteomes" id="UP000198901"/>
    </source>
</evidence>
<proteinExistence type="predicted"/>
<feature type="transmembrane region" description="Helical" evidence="1">
    <location>
        <begin position="164"/>
        <end position="183"/>
    </location>
</feature>
<dbReference type="EMBL" id="FNGS01000001">
    <property type="protein sequence ID" value="SDL26038.1"/>
    <property type="molecule type" value="Genomic_DNA"/>
</dbReference>
<sequence length="327" mass="36234">MEISSLLDVALSLVFIFFVFSLFVSGTVEFLNSLVEKRAELLKESLGKLVSASQLAAFYDHPLVHVKSGKKPISYLSGRSFSTVVLDLLAKETGASALGSYAFFQELRKAAQTAVPAAGSLLAFVQPFLREASGFEDFERRLETWYDGYMEQVSGWFKQYAQRIVRIVAVVITLFFNLDTIHLTQRLLNDDTLRARLVSEAERVAARSDAALGQDASFRSYLAGRLPDVVTADGAIRTDLTAMQQVQVRATYLQYLKDNVEGFSLPVGWKFRPGSSFGDGCSQVLHAFASWSLLGWVLTATALSFGAPFWFDLLVRLVNIRNVGNKP</sequence>
<keyword evidence="3" id="KW-1185">Reference proteome</keyword>
<keyword evidence="1" id="KW-0812">Transmembrane</keyword>
<dbReference type="STRING" id="563176.SAMN04488090_0530"/>
<name>A0A1G9ILA5_9BACT</name>
<keyword evidence="1" id="KW-0472">Membrane</keyword>
<feature type="transmembrane region" description="Helical" evidence="1">
    <location>
        <begin position="293"/>
        <end position="311"/>
    </location>
</feature>
<dbReference type="OrthoDB" id="6286374at2"/>
<evidence type="ECO:0000256" key="1">
    <source>
        <dbReference type="SAM" id="Phobius"/>
    </source>
</evidence>
<keyword evidence="1" id="KW-1133">Transmembrane helix</keyword>
<dbReference type="RefSeq" id="WP_093197336.1">
    <property type="nucleotide sequence ID" value="NZ_FNGS01000001.1"/>
</dbReference>